<accession>A0A7U9L432</accession>
<dbReference type="CDD" id="cd00093">
    <property type="entry name" value="HTH_XRE"/>
    <property type="match status" value="1"/>
</dbReference>
<dbReference type="GeneID" id="95626588"/>
<name>A0A7U9L432_9ACTN</name>
<gene>
    <name evidence="2" type="ORF">OEIGOIKO_07968</name>
</gene>
<protein>
    <submittedName>
        <fullName evidence="2">Transcriptional regulator</fullName>
    </submittedName>
</protein>
<dbReference type="RefSeq" id="WP_125048883.1">
    <property type="nucleotide sequence ID" value="NZ_BHZC01000001.1"/>
</dbReference>
<dbReference type="Gene3D" id="1.10.260.40">
    <property type="entry name" value="lambda repressor-like DNA-binding domains"/>
    <property type="match status" value="1"/>
</dbReference>
<dbReference type="AlphaFoldDB" id="A0A7U9L432"/>
<reference evidence="2 3" key="1">
    <citation type="submission" date="2018-11" db="EMBL/GenBank/DDBJ databases">
        <title>Whole genome sequence of Streptomyces chrestomyceticus NBRC 13444(T).</title>
        <authorList>
            <person name="Komaki H."/>
            <person name="Tamura T."/>
        </authorList>
    </citation>
    <scope>NUCLEOTIDE SEQUENCE [LARGE SCALE GENOMIC DNA]</scope>
    <source>
        <strain evidence="2 3">NBRC 13444</strain>
    </source>
</reference>
<dbReference type="Pfam" id="PF13560">
    <property type="entry name" value="HTH_31"/>
    <property type="match status" value="1"/>
</dbReference>
<dbReference type="PANTHER" id="PTHR35010">
    <property type="entry name" value="BLL4672 PROTEIN-RELATED"/>
    <property type="match status" value="1"/>
</dbReference>
<dbReference type="GO" id="GO:0003677">
    <property type="term" value="F:DNA binding"/>
    <property type="evidence" value="ECO:0007669"/>
    <property type="project" value="InterPro"/>
</dbReference>
<dbReference type="Pfam" id="PF17765">
    <property type="entry name" value="MLTR_LBD"/>
    <property type="match status" value="1"/>
</dbReference>
<dbReference type="InterPro" id="IPR041413">
    <property type="entry name" value="MLTR_LBD"/>
</dbReference>
<dbReference type="OrthoDB" id="4790304at2"/>
<evidence type="ECO:0000259" key="1">
    <source>
        <dbReference type="Pfam" id="PF17765"/>
    </source>
</evidence>
<dbReference type="EMBL" id="BHZC01000001">
    <property type="protein sequence ID" value="GCD40111.1"/>
    <property type="molecule type" value="Genomic_DNA"/>
</dbReference>
<dbReference type="PANTHER" id="PTHR35010:SF2">
    <property type="entry name" value="BLL4672 PROTEIN"/>
    <property type="match status" value="1"/>
</dbReference>
<organism evidence="2 3">
    <name type="scientific">Streptomyces chrestomyceticus JCM 4735</name>
    <dbReference type="NCBI Taxonomy" id="1306181"/>
    <lineage>
        <taxon>Bacteria</taxon>
        <taxon>Bacillati</taxon>
        <taxon>Actinomycetota</taxon>
        <taxon>Actinomycetes</taxon>
        <taxon>Kitasatosporales</taxon>
        <taxon>Streptomycetaceae</taxon>
        <taxon>Streptomyces</taxon>
    </lineage>
</organism>
<dbReference type="Gene3D" id="3.30.450.180">
    <property type="match status" value="1"/>
</dbReference>
<dbReference type="InterPro" id="IPR010982">
    <property type="entry name" value="Lambda_DNA-bd_dom_sf"/>
</dbReference>
<sequence length="285" mass="31218">MDVSTGPGGGAPLAAFLRARRDRVRPEQHRLAAGAQRQVPGLRRDEVALLAGISTDYYVRLEQGRERRPSPTVVEGLSRALLLDAVAARYLRELAVADSVADPVAGEEALRMSTERLAAVHQLLGSLPVPALLVNRWLDIVGSNPLGDRLHEGLEPRDNYARLVFLAPGAPSFFTEWPELARCMVAALRAQTGSGTASPRLTRLTRLVAELSAKSDVFRTVWREHHLYEKAMDHKRLRHPRIGTLALDQHVLELPGSGGHRIWAFHPADEATSDALLGLTGTVSR</sequence>
<comment type="caution">
    <text evidence="2">The sequence shown here is derived from an EMBL/GenBank/DDBJ whole genome shotgun (WGS) entry which is preliminary data.</text>
</comment>
<dbReference type="SUPFAM" id="SSF47413">
    <property type="entry name" value="lambda repressor-like DNA-binding domains"/>
    <property type="match status" value="1"/>
</dbReference>
<feature type="domain" description="MmyB-like transcription regulator ligand binding" evidence="1">
    <location>
        <begin position="119"/>
        <end position="276"/>
    </location>
</feature>
<evidence type="ECO:0000313" key="2">
    <source>
        <dbReference type="EMBL" id="GCD40111.1"/>
    </source>
</evidence>
<proteinExistence type="predicted"/>
<evidence type="ECO:0000313" key="3">
    <source>
        <dbReference type="Proteomes" id="UP000287830"/>
    </source>
</evidence>
<dbReference type="Proteomes" id="UP000287830">
    <property type="component" value="Unassembled WGS sequence"/>
</dbReference>
<dbReference type="InterPro" id="IPR001387">
    <property type="entry name" value="Cro/C1-type_HTH"/>
</dbReference>